<comment type="caution">
    <text evidence="2">The sequence shown here is derived from an EMBL/GenBank/DDBJ whole genome shotgun (WGS) entry which is preliminary data.</text>
</comment>
<protein>
    <submittedName>
        <fullName evidence="2">Uncharacterized protein</fullName>
    </submittedName>
</protein>
<keyword evidence="3" id="KW-1185">Reference proteome</keyword>
<feature type="compositionally biased region" description="Pro residues" evidence="1">
    <location>
        <begin position="89"/>
        <end position="101"/>
    </location>
</feature>
<evidence type="ECO:0000313" key="2">
    <source>
        <dbReference type="EMBL" id="KAK7452228.1"/>
    </source>
</evidence>
<accession>A0ABR1J7F4</accession>
<evidence type="ECO:0000256" key="1">
    <source>
        <dbReference type="SAM" id="MobiDB-lite"/>
    </source>
</evidence>
<dbReference type="EMBL" id="JBANRG010000029">
    <property type="protein sequence ID" value="KAK7452228.1"/>
    <property type="molecule type" value="Genomic_DNA"/>
</dbReference>
<organism evidence="2 3">
    <name type="scientific">Marasmiellus scandens</name>
    <dbReference type="NCBI Taxonomy" id="2682957"/>
    <lineage>
        <taxon>Eukaryota</taxon>
        <taxon>Fungi</taxon>
        <taxon>Dikarya</taxon>
        <taxon>Basidiomycota</taxon>
        <taxon>Agaricomycotina</taxon>
        <taxon>Agaricomycetes</taxon>
        <taxon>Agaricomycetidae</taxon>
        <taxon>Agaricales</taxon>
        <taxon>Marasmiineae</taxon>
        <taxon>Omphalotaceae</taxon>
        <taxon>Marasmiellus</taxon>
    </lineage>
</organism>
<reference evidence="2 3" key="1">
    <citation type="submission" date="2024-01" db="EMBL/GenBank/DDBJ databases">
        <title>A draft genome for the cacao thread blight pathogen Marasmiellus scandens.</title>
        <authorList>
            <person name="Baruah I.K."/>
            <person name="Leung J."/>
            <person name="Bukari Y."/>
            <person name="Amoako-Attah I."/>
            <person name="Meinhardt L.W."/>
            <person name="Bailey B.A."/>
            <person name="Cohen S.P."/>
        </authorList>
    </citation>
    <scope>NUCLEOTIDE SEQUENCE [LARGE SCALE GENOMIC DNA]</scope>
    <source>
        <strain evidence="2 3">GH-19</strain>
    </source>
</reference>
<proteinExistence type="predicted"/>
<feature type="compositionally biased region" description="Polar residues" evidence="1">
    <location>
        <begin position="77"/>
        <end position="86"/>
    </location>
</feature>
<evidence type="ECO:0000313" key="3">
    <source>
        <dbReference type="Proteomes" id="UP001498398"/>
    </source>
</evidence>
<dbReference type="Proteomes" id="UP001498398">
    <property type="component" value="Unassembled WGS sequence"/>
</dbReference>
<gene>
    <name evidence="2" type="ORF">VKT23_012333</name>
</gene>
<name>A0ABR1J7F4_9AGAR</name>
<sequence length="108" mass="12618">MQMQRLDIDVECWFCQAHRRYTGLTELERQQLRELCPEYRLAEYQLNFPGRPLNVMPDGPPLEEAEIEDENMNFSVAVNSPAQDTETLPPYPEQDPPPPYVSPVLRQQ</sequence>
<feature type="region of interest" description="Disordered" evidence="1">
    <location>
        <begin position="77"/>
        <end position="108"/>
    </location>
</feature>